<dbReference type="InterPro" id="IPR036291">
    <property type="entry name" value="NAD(P)-bd_dom_sf"/>
</dbReference>
<dbReference type="PATRIC" id="fig|1618431.3.peg.129"/>
<organism evidence="3 4">
    <name type="scientific">Candidatus Daviesbacteria bacterium GW2011_GWC2_40_12</name>
    <dbReference type="NCBI Taxonomy" id="1618431"/>
    <lineage>
        <taxon>Bacteria</taxon>
        <taxon>Candidatus Daviesiibacteriota</taxon>
    </lineage>
</organism>
<evidence type="ECO:0000313" key="3">
    <source>
        <dbReference type="EMBL" id="KKR42678.1"/>
    </source>
</evidence>
<feature type="domain" description="Polysaccharide biosynthesis protein CapD-like" evidence="2">
    <location>
        <begin position="13"/>
        <end position="287"/>
    </location>
</feature>
<evidence type="ECO:0000313" key="4">
    <source>
        <dbReference type="Proteomes" id="UP000034881"/>
    </source>
</evidence>
<dbReference type="InterPro" id="IPR051203">
    <property type="entry name" value="Polysaccharide_Synthase-Rel"/>
</dbReference>
<sequence>MDEFKKMFKNKRILVTGGTGSIGSEIVRQLLKYKPRQIRIYSRGENKQYLLQRELGEHENNLKILRFLIGDVRDKDRLNRAFNGIDIVFHAAALKHVPFCEDNPFEATKTNVYGTQNVLDLAIDHHVEKVIAVSSDKAVYPNTFMGISKLMMERLVVAASNYSGAPEIKFAVVRFGNVINSRGSVIPLWIDQIKKGKPLTVTDIRMERYFMGIQDAVRLVFMVASVMLGNEIFVLKMPKYNIHDLAKEVIKRFGKDNNHQIKVIGIREREKINEKLYTDDEQELMIDVGPFNIILPTRQLYRKRQSSYEEFKNTVNLNPLEISDILSSLEDLKPS</sequence>
<dbReference type="AlphaFoldDB" id="A0A0G0QRB9"/>
<name>A0A0G0QRB9_9BACT</name>
<dbReference type="InterPro" id="IPR003869">
    <property type="entry name" value="Polysac_CapD-like"/>
</dbReference>
<comment type="similarity">
    <text evidence="1">Belongs to the polysaccharide synthase family.</text>
</comment>
<dbReference type="CDD" id="cd05237">
    <property type="entry name" value="UDP_invert_4-6DH_SDR_e"/>
    <property type="match status" value="1"/>
</dbReference>
<proteinExistence type="inferred from homology"/>
<dbReference type="PANTHER" id="PTHR43318:SF2">
    <property type="entry name" value="UDP-N-ACETYLGLUCOSAMINE 4,6-DEHYDRATASE (INVERTING)"/>
    <property type="match status" value="1"/>
</dbReference>
<dbReference type="EMBL" id="LBYB01000001">
    <property type="protein sequence ID" value="KKR42678.1"/>
    <property type="molecule type" value="Genomic_DNA"/>
</dbReference>
<dbReference type="PANTHER" id="PTHR43318">
    <property type="entry name" value="UDP-N-ACETYLGLUCOSAMINE 4,6-DEHYDRATASE"/>
    <property type="match status" value="1"/>
</dbReference>
<protein>
    <submittedName>
        <fullName evidence="3">Polysaccharide biosynthesis protein CapD</fullName>
    </submittedName>
</protein>
<gene>
    <name evidence="3" type="ORF">UT77_C0001G0129</name>
</gene>
<comment type="caution">
    <text evidence="3">The sequence shown here is derived from an EMBL/GenBank/DDBJ whole genome shotgun (WGS) entry which is preliminary data.</text>
</comment>
<evidence type="ECO:0000259" key="2">
    <source>
        <dbReference type="Pfam" id="PF02719"/>
    </source>
</evidence>
<reference evidence="3 4" key="1">
    <citation type="journal article" date="2015" name="Nature">
        <title>rRNA introns, odd ribosomes, and small enigmatic genomes across a large radiation of phyla.</title>
        <authorList>
            <person name="Brown C.T."/>
            <person name="Hug L.A."/>
            <person name="Thomas B.C."/>
            <person name="Sharon I."/>
            <person name="Castelle C.J."/>
            <person name="Singh A."/>
            <person name="Wilkins M.J."/>
            <person name="Williams K.H."/>
            <person name="Banfield J.F."/>
        </authorList>
    </citation>
    <scope>NUCLEOTIDE SEQUENCE [LARGE SCALE GENOMIC DNA]</scope>
</reference>
<accession>A0A0G0QRB9</accession>
<evidence type="ECO:0000256" key="1">
    <source>
        <dbReference type="ARBA" id="ARBA00007430"/>
    </source>
</evidence>
<dbReference type="Gene3D" id="3.40.50.720">
    <property type="entry name" value="NAD(P)-binding Rossmann-like Domain"/>
    <property type="match status" value="1"/>
</dbReference>
<dbReference type="SUPFAM" id="SSF51735">
    <property type="entry name" value="NAD(P)-binding Rossmann-fold domains"/>
    <property type="match status" value="1"/>
</dbReference>
<dbReference type="Proteomes" id="UP000034881">
    <property type="component" value="Unassembled WGS sequence"/>
</dbReference>
<dbReference type="Pfam" id="PF02719">
    <property type="entry name" value="Polysacc_synt_2"/>
    <property type="match status" value="1"/>
</dbReference>